<dbReference type="RefSeq" id="XP_001214165.1">
    <property type="nucleotide sequence ID" value="XM_001214165.1"/>
</dbReference>
<name>Q0CMU7_ASPTN</name>
<dbReference type="CDD" id="cd04301">
    <property type="entry name" value="NAT_SF"/>
    <property type="match status" value="1"/>
</dbReference>
<organism evidence="2 3">
    <name type="scientific">Aspergillus terreus (strain NIH 2624 / FGSC A1156)</name>
    <dbReference type="NCBI Taxonomy" id="341663"/>
    <lineage>
        <taxon>Eukaryota</taxon>
        <taxon>Fungi</taxon>
        <taxon>Dikarya</taxon>
        <taxon>Ascomycota</taxon>
        <taxon>Pezizomycotina</taxon>
        <taxon>Eurotiomycetes</taxon>
        <taxon>Eurotiomycetidae</taxon>
        <taxon>Eurotiales</taxon>
        <taxon>Aspergillaceae</taxon>
        <taxon>Aspergillus</taxon>
        <taxon>Aspergillus subgen. Circumdati</taxon>
    </lineage>
</organism>
<dbReference type="InterPro" id="IPR052523">
    <property type="entry name" value="Trichothecene_AcTrans"/>
</dbReference>
<dbReference type="Pfam" id="PF13508">
    <property type="entry name" value="Acetyltransf_7"/>
    <property type="match status" value="1"/>
</dbReference>
<proteinExistence type="predicted"/>
<sequence length="342" mass="38167">MSGMTKPPSEHEYHFVWPFPGQCHVTRNLLQHFLRCLESRSEVKMYQSRQKYAMSKPGPQVGDFFLIVPATCAPGPAWEVAKLTLEGHILNWEACQEPEDCTDMTQGQGISLAPISLEDLPSLQQVHDEAFADNVLMKLMYGPPDPPAFIGDIQKIFQTDSTARITKAIDDATGEIVGWSWWSFHTDAATHMAAAKAAEERVKRVPKNSISPALWRDMRIAINAMRKQWITEKPAAGKDVSAMTYIRFTPWNRDAHSSLVLQILVTRPSYQRKGVGKALVMAGVEEANRLGLSAWLEATPAGHALYQKCGFRDVGQPVEMDLSQYGGEGIVKTICMLRNPEL</sequence>
<dbReference type="AlphaFoldDB" id="Q0CMU7"/>
<dbReference type="InterPro" id="IPR000182">
    <property type="entry name" value="GNAT_dom"/>
</dbReference>
<dbReference type="InterPro" id="IPR016181">
    <property type="entry name" value="Acyl_CoA_acyltransferase"/>
</dbReference>
<dbReference type="PANTHER" id="PTHR42791">
    <property type="entry name" value="GNAT FAMILY ACETYLTRANSFERASE"/>
    <property type="match status" value="1"/>
</dbReference>
<dbReference type="HOGENOM" id="CLU_060131_6_5_1"/>
<dbReference type="OrthoDB" id="2832510at2759"/>
<reference evidence="3" key="1">
    <citation type="submission" date="2005-09" db="EMBL/GenBank/DDBJ databases">
        <title>Annotation of the Aspergillus terreus NIH2624 genome.</title>
        <authorList>
            <person name="Birren B.W."/>
            <person name="Lander E.S."/>
            <person name="Galagan J.E."/>
            <person name="Nusbaum C."/>
            <person name="Devon K."/>
            <person name="Henn M."/>
            <person name="Ma L.-J."/>
            <person name="Jaffe D.B."/>
            <person name="Butler J."/>
            <person name="Alvarez P."/>
            <person name="Gnerre S."/>
            <person name="Grabherr M."/>
            <person name="Kleber M."/>
            <person name="Mauceli E.W."/>
            <person name="Brockman W."/>
            <person name="Rounsley S."/>
            <person name="Young S.K."/>
            <person name="LaButti K."/>
            <person name="Pushparaj V."/>
            <person name="DeCaprio D."/>
            <person name="Crawford M."/>
            <person name="Koehrsen M."/>
            <person name="Engels R."/>
            <person name="Montgomery P."/>
            <person name="Pearson M."/>
            <person name="Howarth C."/>
            <person name="Larson L."/>
            <person name="Luoma S."/>
            <person name="White J."/>
            <person name="Alvarado L."/>
            <person name="Kodira C.D."/>
            <person name="Zeng Q."/>
            <person name="Oleary S."/>
            <person name="Yandava C."/>
            <person name="Denning D.W."/>
            <person name="Nierman W.C."/>
            <person name="Milne T."/>
            <person name="Madden K."/>
        </authorList>
    </citation>
    <scope>NUCLEOTIDE SEQUENCE [LARGE SCALE GENOMIC DNA]</scope>
    <source>
        <strain evidence="3">NIH 2624 / FGSC A1156</strain>
    </source>
</reference>
<dbReference type="GeneID" id="4320992"/>
<evidence type="ECO:0000313" key="2">
    <source>
        <dbReference type="EMBL" id="EAU34056.1"/>
    </source>
</evidence>
<dbReference type="SUPFAM" id="SSF55729">
    <property type="entry name" value="Acyl-CoA N-acyltransferases (Nat)"/>
    <property type="match status" value="1"/>
</dbReference>
<dbReference type="Proteomes" id="UP000007963">
    <property type="component" value="Unassembled WGS sequence"/>
</dbReference>
<protein>
    <recommendedName>
        <fullName evidence="1">N-acetyltransferase domain-containing protein</fullName>
    </recommendedName>
</protein>
<feature type="domain" description="N-acetyltransferase" evidence="1">
    <location>
        <begin position="192"/>
        <end position="341"/>
    </location>
</feature>
<dbReference type="PROSITE" id="PS51186">
    <property type="entry name" value="GNAT"/>
    <property type="match status" value="1"/>
</dbReference>
<dbReference type="EMBL" id="CH476600">
    <property type="protein sequence ID" value="EAU34056.1"/>
    <property type="molecule type" value="Genomic_DNA"/>
</dbReference>
<evidence type="ECO:0000313" key="3">
    <source>
        <dbReference type="Proteomes" id="UP000007963"/>
    </source>
</evidence>
<dbReference type="VEuPathDB" id="FungiDB:ATEG_04987"/>
<dbReference type="STRING" id="341663.Q0CMU7"/>
<dbReference type="Gene3D" id="3.40.630.30">
    <property type="match status" value="1"/>
</dbReference>
<evidence type="ECO:0000259" key="1">
    <source>
        <dbReference type="PROSITE" id="PS51186"/>
    </source>
</evidence>
<dbReference type="eggNOG" id="ENOG502SQRM">
    <property type="taxonomic scope" value="Eukaryota"/>
</dbReference>
<accession>Q0CMU7</accession>
<gene>
    <name evidence="2" type="ORF">ATEG_04987</name>
</gene>
<dbReference type="PANTHER" id="PTHR42791:SF14">
    <property type="entry name" value="N-ACETYLTRANSFERASE DOMAIN-CONTAINING PROTEIN"/>
    <property type="match status" value="1"/>
</dbReference>
<dbReference type="GO" id="GO:0016747">
    <property type="term" value="F:acyltransferase activity, transferring groups other than amino-acyl groups"/>
    <property type="evidence" value="ECO:0007669"/>
    <property type="project" value="InterPro"/>
</dbReference>